<dbReference type="SUPFAM" id="SSF53335">
    <property type="entry name" value="S-adenosyl-L-methionine-dependent methyltransferases"/>
    <property type="match status" value="1"/>
</dbReference>
<dbReference type="Gene3D" id="3.40.50.150">
    <property type="entry name" value="Vaccinia Virus protein VP39"/>
    <property type="match status" value="1"/>
</dbReference>
<reference evidence="2 3" key="1">
    <citation type="submission" date="2019-04" db="EMBL/GenBank/DDBJ databases">
        <title>Niastella caeni sp. nov., isolated from activated sludge.</title>
        <authorList>
            <person name="Sheng M."/>
        </authorList>
    </citation>
    <scope>NUCLEOTIDE SEQUENCE [LARGE SCALE GENOMIC DNA]</scope>
    <source>
        <strain evidence="2 3">HX-2-15</strain>
    </source>
</reference>
<dbReference type="AlphaFoldDB" id="A0A4S8HVN2"/>
<keyword evidence="2" id="KW-0808">Transferase</keyword>
<evidence type="ECO:0000259" key="1">
    <source>
        <dbReference type="Pfam" id="PF08241"/>
    </source>
</evidence>
<evidence type="ECO:0000313" key="3">
    <source>
        <dbReference type="Proteomes" id="UP000306918"/>
    </source>
</evidence>
<dbReference type="EMBL" id="STFF01000003">
    <property type="protein sequence ID" value="THU39465.1"/>
    <property type="molecule type" value="Genomic_DNA"/>
</dbReference>
<dbReference type="Pfam" id="PF08241">
    <property type="entry name" value="Methyltransf_11"/>
    <property type="match status" value="1"/>
</dbReference>
<proteinExistence type="predicted"/>
<dbReference type="InterPro" id="IPR029063">
    <property type="entry name" value="SAM-dependent_MTases_sf"/>
</dbReference>
<sequence>MREEGLARLSDVHIPRNNADYIVMHYLIDALKMAINKYAKGNVLDIGCGNKPYELFFKDKIYSYTGCDVIQSDKNKVDVICEATKLAFADEKFDTVFSTQVIEHVSDPFKMLQEANRVLKNDGLIIVSAPFCWELHEEPYDFYRYSKYGLKAMFEQKGFEVLEITANGGKWAAIFQMNINMVYSTFKTRKWPIRILKGIFINLHFTALLNRFALWADKRFHDELLTLNYVVIARKIKNV</sequence>
<dbReference type="PANTHER" id="PTHR43591:SF24">
    <property type="entry name" value="2-METHOXY-6-POLYPRENYL-1,4-BENZOQUINOL METHYLASE, MITOCHONDRIAL"/>
    <property type="match status" value="1"/>
</dbReference>
<dbReference type="GO" id="GO:0008757">
    <property type="term" value="F:S-adenosylmethionine-dependent methyltransferase activity"/>
    <property type="evidence" value="ECO:0007669"/>
    <property type="project" value="InterPro"/>
</dbReference>
<dbReference type="InterPro" id="IPR013216">
    <property type="entry name" value="Methyltransf_11"/>
</dbReference>
<name>A0A4S8HVN2_9BACT</name>
<dbReference type="Proteomes" id="UP000306918">
    <property type="component" value="Unassembled WGS sequence"/>
</dbReference>
<feature type="domain" description="Methyltransferase type 11" evidence="1">
    <location>
        <begin position="44"/>
        <end position="127"/>
    </location>
</feature>
<dbReference type="PANTHER" id="PTHR43591">
    <property type="entry name" value="METHYLTRANSFERASE"/>
    <property type="match status" value="1"/>
</dbReference>
<dbReference type="RefSeq" id="WP_136577597.1">
    <property type="nucleotide sequence ID" value="NZ_STFF01000003.1"/>
</dbReference>
<dbReference type="CDD" id="cd02440">
    <property type="entry name" value="AdoMet_MTases"/>
    <property type="match status" value="1"/>
</dbReference>
<evidence type="ECO:0000313" key="2">
    <source>
        <dbReference type="EMBL" id="THU39465.1"/>
    </source>
</evidence>
<protein>
    <submittedName>
        <fullName evidence="2">Class I SAM-dependent methyltransferase</fullName>
    </submittedName>
</protein>
<gene>
    <name evidence="2" type="ORF">FAM09_13250</name>
</gene>
<keyword evidence="2" id="KW-0489">Methyltransferase</keyword>
<dbReference type="GO" id="GO:0032259">
    <property type="term" value="P:methylation"/>
    <property type="evidence" value="ECO:0007669"/>
    <property type="project" value="UniProtKB-KW"/>
</dbReference>
<comment type="caution">
    <text evidence="2">The sequence shown here is derived from an EMBL/GenBank/DDBJ whole genome shotgun (WGS) entry which is preliminary data.</text>
</comment>
<keyword evidence="3" id="KW-1185">Reference proteome</keyword>
<accession>A0A4S8HVN2</accession>
<organism evidence="2 3">
    <name type="scientific">Niastella caeni</name>
    <dbReference type="NCBI Taxonomy" id="2569763"/>
    <lineage>
        <taxon>Bacteria</taxon>
        <taxon>Pseudomonadati</taxon>
        <taxon>Bacteroidota</taxon>
        <taxon>Chitinophagia</taxon>
        <taxon>Chitinophagales</taxon>
        <taxon>Chitinophagaceae</taxon>
        <taxon>Niastella</taxon>
    </lineage>
</organism>
<dbReference type="OrthoDB" id="9805171at2"/>